<evidence type="ECO:0000313" key="2">
    <source>
        <dbReference type="EMBL" id="MDR6840565.1"/>
    </source>
</evidence>
<gene>
    <name evidence="2" type="ORF">J2W94_000829</name>
</gene>
<dbReference type="Gene3D" id="3.40.630.30">
    <property type="match status" value="1"/>
</dbReference>
<accession>A0ABU1RP76</accession>
<dbReference type="Proteomes" id="UP001254759">
    <property type="component" value="Unassembled WGS sequence"/>
</dbReference>
<dbReference type="InterPro" id="IPR016181">
    <property type="entry name" value="Acyl_CoA_acyltransferase"/>
</dbReference>
<dbReference type="EMBL" id="JAVDTT010000001">
    <property type="protein sequence ID" value="MDR6840565.1"/>
    <property type="molecule type" value="Genomic_DNA"/>
</dbReference>
<proteinExistence type="predicted"/>
<dbReference type="PROSITE" id="PS51186">
    <property type="entry name" value="GNAT"/>
    <property type="match status" value="1"/>
</dbReference>
<reference evidence="2 3" key="1">
    <citation type="submission" date="2023-07" db="EMBL/GenBank/DDBJ databases">
        <title>Sorghum-associated microbial communities from plants grown in Nebraska, USA.</title>
        <authorList>
            <person name="Schachtman D."/>
        </authorList>
    </citation>
    <scope>NUCLEOTIDE SEQUENCE [LARGE SCALE GENOMIC DNA]</scope>
    <source>
        <strain evidence="2 3">BE107</strain>
    </source>
</reference>
<dbReference type="RefSeq" id="WP_310090464.1">
    <property type="nucleotide sequence ID" value="NZ_JAVDTT010000001.1"/>
</dbReference>
<feature type="domain" description="N-acetyltransferase" evidence="1">
    <location>
        <begin position="13"/>
        <end position="173"/>
    </location>
</feature>
<protein>
    <submittedName>
        <fullName evidence="2">RimJ/RimL family protein N-acetyltransferase</fullName>
    </submittedName>
</protein>
<organism evidence="2 3">
    <name type="scientific">Pseudoxanthomonas sacheonensis</name>
    <dbReference type="NCBI Taxonomy" id="443615"/>
    <lineage>
        <taxon>Bacteria</taxon>
        <taxon>Pseudomonadati</taxon>
        <taxon>Pseudomonadota</taxon>
        <taxon>Gammaproteobacteria</taxon>
        <taxon>Lysobacterales</taxon>
        <taxon>Lysobacteraceae</taxon>
        <taxon>Pseudoxanthomonas</taxon>
    </lineage>
</organism>
<sequence>MTLLPLPHHCDRVSIRRLRPSDLRAFHAYRSDPEVARYQGWSTMSESEAAAFLHEQSSASLLQPDHWCQLGIATRGDDQLIGDVGVCVADDLEQAEIGFSLGAPSQGRGFGNEAVRAVLDLLFMHTPVARVIAITDARNVPAIRLLERVGMRMTSTVDAVFKGHPCVEHVFAINCGES</sequence>
<name>A0ABU1RP76_9GAMM</name>
<evidence type="ECO:0000259" key="1">
    <source>
        <dbReference type="PROSITE" id="PS51186"/>
    </source>
</evidence>
<dbReference type="InterPro" id="IPR051531">
    <property type="entry name" value="N-acetyltransferase"/>
</dbReference>
<dbReference type="InterPro" id="IPR000182">
    <property type="entry name" value="GNAT_dom"/>
</dbReference>
<dbReference type="PANTHER" id="PTHR43792">
    <property type="entry name" value="GNAT FAMILY, PUTATIVE (AFU_ORTHOLOGUE AFUA_3G00765)-RELATED-RELATED"/>
    <property type="match status" value="1"/>
</dbReference>
<keyword evidence="3" id="KW-1185">Reference proteome</keyword>
<comment type="caution">
    <text evidence="2">The sequence shown here is derived from an EMBL/GenBank/DDBJ whole genome shotgun (WGS) entry which is preliminary data.</text>
</comment>
<evidence type="ECO:0000313" key="3">
    <source>
        <dbReference type="Proteomes" id="UP001254759"/>
    </source>
</evidence>
<dbReference type="Pfam" id="PF13302">
    <property type="entry name" value="Acetyltransf_3"/>
    <property type="match status" value="1"/>
</dbReference>
<dbReference type="SUPFAM" id="SSF55729">
    <property type="entry name" value="Acyl-CoA N-acyltransferases (Nat)"/>
    <property type="match status" value="1"/>
</dbReference>
<dbReference type="PANTHER" id="PTHR43792:SF1">
    <property type="entry name" value="N-ACETYLTRANSFERASE DOMAIN-CONTAINING PROTEIN"/>
    <property type="match status" value="1"/>
</dbReference>